<gene>
    <name evidence="5" type="ORF">F1559_000384</name>
</gene>
<protein>
    <recommendedName>
        <fullName evidence="7">50S ribosomal protein L18</fullName>
    </recommendedName>
</protein>
<dbReference type="GO" id="GO:0005840">
    <property type="term" value="C:ribosome"/>
    <property type="evidence" value="ECO:0007669"/>
    <property type="project" value="UniProtKB-KW"/>
</dbReference>
<dbReference type="GO" id="GO:0003735">
    <property type="term" value="F:structural constituent of ribosome"/>
    <property type="evidence" value="ECO:0007669"/>
    <property type="project" value="InterPro"/>
</dbReference>
<name>A0A7J7IC93_9RHOD</name>
<dbReference type="PANTHER" id="PTHR12899:SF3">
    <property type="entry name" value="LARGE RIBOSOMAL SUBUNIT PROTEIN UL18M"/>
    <property type="match status" value="1"/>
</dbReference>
<dbReference type="EMBL" id="VWRR01000018">
    <property type="protein sequence ID" value="KAF6000638.1"/>
    <property type="molecule type" value="Genomic_DNA"/>
</dbReference>
<keyword evidence="2" id="KW-0689">Ribosomal protein</keyword>
<dbReference type="InterPro" id="IPR005484">
    <property type="entry name" value="Ribosomal_uL18_bac/plant/anim"/>
</dbReference>
<dbReference type="SUPFAM" id="SSF53137">
    <property type="entry name" value="Translational machinery components"/>
    <property type="match status" value="1"/>
</dbReference>
<feature type="region of interest" description="Disordered" evidence="4">
    <location>
        <begin position="46"/>
        <end position="82"/>
    </location>
</feature>
<keyword evidence="6" id="KW-1185">Reference proteome</keyword>
<evidence type="ECO:0000313" key="5">
    <source>
        <dbReference type="EMBL" id="KAF6000638.1"/>
    </source>
</evidence>
<evidence type="ECO:0000256" key="2">
    <source>
        <dbReference type="ARBA" id="ARBA00022980"/>
    </source>
</evidence>
<sequence>MRVSCKSLLGRQVRGFAKRIRHRELPPQRIVLTLTSKHIKAQVINQSSGNVEAEASTLQKEVREGTALETTDDAEATPAPSPLTELVGYQTASVEAARRVGVILGRRARAAGVRQVQWTSPGRFHGKIRAFYEAFRSSGIEMK</sequence>
<evidence type="ECO:0000256" key="1">
    <source>
        <dbReference type="ARBA" id="ARBA00007116"/>
    </source>
</evidence>
<evidence type="ECO:0000256" key="3">
    <source>
        <dbReference type="ARBA" id="ARBA00023274"/>
    </source>
</evidence>
<dbReference type="GO" id="GO:0005737">
    <property type="term" value="C:cytoplasm"/>
    <property type="evidence" value="ECO:0007669"/>
    <property type="project" value="UniProtKB-ARBA"/>
</dbReference>
<comment type="similarity">
    <text evidence="1">Belongs to the universal ribosomal protein uL18 family.</text>
</comment>
<dbReference type="Gene3D" id="3.30.420.100">
    <property type="match status" value="1"/>
</dbReference>
<comment type="caution">
    <text evidence="5">The sequence shown here is derived from an EMBL/GenBank/DDBJ whole genome shotgun (WGS) entry which is preliminary data.</text>
</comment>
<evidence type="ECO:0000256" key="4">
    <source>
        <dbReference type="SAM" id="MobiDB-lite"/>
    </source>
</evidence>
<dbReference type="OrthoDB" id="1295at2759"/>
<reference evidence="5 6" key="1">
    <citation type="journal article" date="2020" name="J. Phycol.">
        <title>Comparative genome analysis reveals Cyanidiococcus gen. nov., a new extremophilic red algal genus sister to Cyanidioschyzon (Cyanidioschyzonaceae, Rhodophyta).</title>
        <authorList>
            <person name="Liu S.-L."/>
            <person name="Chiang Y.-R."/>
            <person name="Yoon H.S."/>
            <person name="Fu H.-Y."/>
        </authorList>
    </citation>
    <scope>NUCLEOTIDE SEQUENCE [LARGE SCALE GENOMIC DNA]</scope>
    <source>
        <strain evidence="5 6">THAL066</strain>
    </source>
</reference>
<keyword evidence="3" id="KW-0687">Ribonucleoprotein</keyword>
<proteinExistence type="inferred from homology"/>
<evidence type="ECO:0000313" key="6">
    <source>
        <dbReference type="Proteomes" id="UP000530660"/>
    </source>
</evidence>
<accession>A0A7J7IC93</accession>
<dbReference type="GO" id="GO:1990904">
    <property type="term" value="C:ribonucleoprotein complex"/>
    <property type="evidence" value="ECO:0007669"/>
    <property type="project" value="UniProtKB-KW"/>
</dbReference>
<dbReference type="GO" id="GO:0006412">
    <property type="term" value="P:translation"/>
    <property type="evidence" value="ECO:0007669"/>
    <property type="project" value="InterPro"/>
</dbReference>
<dbReference type="CDD" id="cd00432">
    <property type="entry name" value="Ribosomal_L18_L5e"/>
    <property type="match status" value="1"/>
</dbReference>
<evidence type="ECO:0008006" key="7">
    <source>
        <dbReference type="Google" id="ProtNLM"/>
    </source>
</evidence>
<dbReference type="AlphaFoldDB" id="A0A7J7IC93"/>
<dbReference type="InterPro" id="IPR057268">
    <property type="entry name" value="Ribosomal_L18"/>
</dbReference>
<dbReference type="Proteomes" id="UP000530660">
    <property type="component" value="Unassembled WGS sequence"/>
</dbReference>
<dbReference type="PANTHER" id="PTHR12899">
    <property type="entry name" value="39S RIBOSOMAL PROTEIN L18, MITOCHONDRIAL"/>
    <property type="match status" value="1"/>
</dbReference>
<organism evidence="5 6">
    <name type="scientific">Cyanidiococcus yangmingshanensis</name>
    <dbReference type="NCBI Taxonomy" id="2690220"/>
    <lineage>
        <taxon>Eukaryota</taxon>
        <taxon>Rhodophyta</taxon>
        <taxon>Bangiophyceae</taxon>
        <taxon>Cyanidiales</taxon>
        <taxon>Cyanidiaceae</taxon>
        <taxon>Cyanidiococcus</taxon>
    </lineage>
</organism>
<dbReference type="GO" id="GO:0008097">
    <property type="term" value="F:5S rRNA binding"/>
    <property type="evidence" value="ECO:0007669"/>
    <property type="project" value="TreeGrafter"/>
</dbReference>